<protein>
    <recommendedName>
        <fullName evidence="8 9">1,4-dihydroxy-2-naphthoate octaprenyltransferase</fullName>
        <shortName evidence="8">DHNA-octaprenyltransferase</shortName>
        <ecNumber evidence="8 9">2.5.1.74</ecNumber>
    </recommendedName>
</protein>
<evidence type="ECO:0000256" key="5">
    <source>
        <dbReference type="ARBA" id="ARBA00022692"/>
    </source>
</evidence>
<dbReference type="PATRIC" id="fig|1127699.3.peg.61"/>
<comment type="subcellular location">
    <subcellularLocation>
        <location evidence="8">Cell membrane</location>
        <topology evidence="8">Multi-pass membrane protein</topology>
    </subcellularLocation>
    <subcellularLocation>
        <location evidence="1">Membrane</location>
        <topology evidence="1">Multi-pass membrane protein</topology>
    </subcellularLocation>
</comment>
<evidence type="ECO:0000256" key="8">
    <source>
        <dbReference type="HAMAP-Rule" id="MF_01937"/>
    </source>
</evidence>
<dbReference type="Proteomes" id="UP000010433">
    <property type="component" value="Unassembled WGS sequence"/>
</dbReference>
<evidence type="ECO:0000256" key="6">
    <source>
        <dbReference type="ARBA" id="ARBA00022989"/>
    </source>
</evidence>
<dbReference type="PIRSF" id="PIRSF005355">
    <property type="entry name" value="UBIAD1"/>
    <property type="match status" value="1"/>
</dbReference>
<name>L1NLU8_9BACT</name>
<keyword evidence="3 8" id="KW-1003">Cell membrane</keyword>
<dbReference type="InterPro" id="IPR004657">
    <property type="entry name" value="MenA"/>
</dbReference>
<dbReference type="GO" id="GO:0005886">
    <property type="term" value="C:plasma membrane"/>
    <property type="evidence" value="ECO:0007669"/>
    <property type="project" value="UniProtKB-SubCell"/>
</dbReference>
<evidence type="ECO:0000256" key="7">
    <source>
        <dbReference type="ARBA" id="ARBA00023136"/>
    </source>
</evidence>
<evidence type="ECO:0000256" key="2">
    <source>
        <dbReference type="ARBA" id="ARBA00022428"/>
    </source>
</evidence>
<keyword evidence="2 8" id="KW-0474">Menaquinone biosynthesis</keyword>
<dbReference type="NCBIfam" id="TIGR00751">
    <property type="entry name" value="menA"/>
    <property type="match status" value="1"/>
</dbReference>
<comment type="catalytic activity">
    <reaction evidence="8">
        <text>an all-trans-polyprenyl diphosphate + 1,4-dihydroxy-2-naphthoate + H(+) = a 2-demethylmenaquinol + CO2 + diphosphate</text>
        <dbReference type="Rhea" id="RHEA:26478"/>
        <dbReference type="Rhea" id="RHEA-COMP:9563"/>
        <dbReference type="Rhea" id="RHEA-COMP:9564"/>
        <dbReference type="ChEBI" id="CHEBI:11173"/>
        <dbReference type="ChEBI" id="CHEBI:15378"/>
        <dbReference type="ChEBI" id="CHEBI:16526"/>
        <dbReference type="ChEBI" id="CHEBI:33019"/>
        <dbReference type="ChEBI" id="CHEBI:55437"/>
        <dbReference type="ChEBI" id="CHEBI:58914"/>
        <dbReference type="EC" id="2.5.1.74"/>
    </reaction>
</comment>
<evidence type="ECO:0000256" key="4">
    <source>
        <dbReference type="ARBA" id="ARBA00022679"/>
    </source>
</evidence>
<dbReference type="EC" id="2.5.1.74" evidence="8 9"/>
<keyword evidence="6 8" id="KW-1133">Transmembrane helix</keyword>
<keyword evidence="5 8" id="KW-0812">Transmembrane</keyword>
<dbReference type="GO" id="GO:0042371">
    <property type="term" value="P:vitamin K biosynthetic process"/>
    <property type="evidence" value="ECO:0007669"/>
    <property type="project" value="TreeGrafter"/>
</dbReference>
<keyword evidence="4 8" id="KW-0808">Transferase</keyword>
<dbReference type="CDD" id="cd13962">
    <property type="entry name" value="PT_UbiA_UBIAD1"/>
    <property type="match status" value="1"/>
</dbReference>
<comment type="pathway">
    <text evidence="8">Quinol/quinone metabolism; menaquinone biosynthesis; menaquinol from 1,4-dihydroxy-2-naphthoate: step 1/2.</text>
</comment>
<feature type="transmembrane region" description="Helical" evidence="8">
    <location>
        <begin position="135"/>
        <end position="155"/>
    </location>
</feature>
<proteinExistence type="inferred from homology"/>
<dbReference type="STRING" id="1127699.HMPREF9151_00071"/>
<keyword evidence="11" id="KW-1185">Reference proteome</keyword>
<organism evidence="10 11">
    <name type="scientific">Hoylesella saccharolytica F0055</name>
    <dbReference type="NCBI Taxonomy" id="1127699"/>
    <lineage>
        <taxon>Bacteria</taxon>
        <taxon>Pseudomonadati</taxon>
        <taxon>Bacteroidota</taxon>
        <taxon>Bacteroidia</taxon>
        <taxon>Bacteroidales</taxon>
        <taxon>Prevotellaceae</taxon>
        <taxon>Hoylesella</taxon>
    </lineage>
</organism>
<dbReference type="AlphaFoldDB" id="L1NLU8"/>
<dbReference type="InterPro" id="IPR000537">
    <property type="entry name" value="UbiA_prenyltransferase"/>
</dbReference>
<dbReference type="HAMAP" id="MF_01937">
    <property type="entry name" value="MenA_1"/>
    <property type="match status" value="1"/>
</dbReference>
<dbReference type="Gene3D" id="1.10.357.140">
    <property type="entry name" value="UbiA prenyltransferase"/>
    <property type="match status" value="1"/>
</dbReference>
<dbReference type="Pfam" id="PF01040">
    <property type="entry name" value="UbiA"/>
    <property type="match status" value="1"/>
</dbReference>
<dbReference type="Gene3D" id="1.20.120.1780">
    <property type="entry name" value="UbiA prenyltransferase"/>
    <property type="match status" value="1"/>
</dbReference>
<dbReference type="PANTHER" id="PTHR13929:SF0">
    <property type="entry name" value="UBIA PRENYLTRANSFERASE DOMAIN-CONTAINING PROTEIN 1"/>
    <property type="match status" value="1"/>
</dbReference>
<evidence type="ECO:0000313" key="10">
    <source>
        <dbReference type="EMBL" id="EKY04296.1"/>
    </source>
</evidence>
<evidence type="ECO:0000256" key="3">
    <source>
        <dbReference type="ARBA" id="ARBA00022475"/>
    </source>
</evidence>
<comment type="similarity">
    <text evidence="8">Belongs to the MenA family. Type 1 subfamily.</text>
</comment>
<dbReference type="PANTHER" id="PTHR13929">
    <property type="entry name" value="1,4-DIHYDROXY-2-NAPHTHOATE OCTAPRENYLTRANSFERASE"/>
    <property type="match status" value="1"/>
</dbReference>
<evidence type="ECO:0000256" key="9">
    <source>
        <dbReference type="NCBIfam" id="TIGR00751"/>
    </source>
</evidence>
<feature type="transmembrane region" description="Helical" evidence="8">
    <location>
        <begin position="162"/>
        <end position="181"/>
    </location>
</feature>
<dbReference type="UniPathway" id="UPA00079">
    <property type="reaction ID" value="UER00168"/>
</dbReference>
<dbReference type="HOGENOM" id="CLU_043611_1_2_10"/>
<evidence type="ECO:0000256" key="1">
    <source>
        <dbReference type="ARBA" id="ARBA00004141"/>
    </source>
</evidence>
<dbReference type="EMBL" id="AMEP01000008">
    <property type="protein sequence ID" value="EKY04296.1"/>
    <property type="molecule type" value="Genomic_DNA"/>
</dbReference>
<feature type="transmembrane region" description="Helical" evidence="8">
    <location>
        <begin position="237"/>
        <end position="270"/>
    </location>
</feature>
<dbReference type="GO" id="GO:0009234">
    <property type="term" value="P:menaquinone biosynthetic process"/>
    <property type="evidence" value="ECO:0007669"/>
    <property type="project" value="UniProtKB-UniRule"/>
</dbReference>
<sequence>MYSKKAKMKFKNSVKDIKTNSLKAWILAARPKTLAGAAVPIMIGAAFAFVDTNAHISVLPTVLCLLFALTMQINANLINDYFDFIRGKDDKHRLGPRRACAQGWISIEKMKRAIIFFISLSCLIGLPLISYGGWMMLLIGALCVLFSFLYTTYFSSRGMGDLLVLFFFGLVPVCGTYYLAAGSISCIPFYIFVVAFTCGLVIDSLLIVNNYRDIDNDERVGKITLVVRLGRRKSELLYLLTGYVACLLGLVFVANGFILCFALPLIYLFFHTHTYREMRRISKGKALNMILEKTARNILIYGLLIVLGLLFDYIL</sequence>
<comment type="caution">
    <text evidence="10">The sequence shown here is derived from an EMBL/GenBank/DDBJ whole genome shotgun (WGS) entry which is preliminary data.</text>
</comment>
<keyword evidence="7 8" id="KW-0472">Membrane</keyword>
<accession>L1NLU8</accession>
<feature type="transmembrane region" description="Helical" evidence="8">
    <location>
        <begin position="187"/>
        <end position="208"/>
    </location>
</feature>
<dbReference type="InterPro" id="IPR026046">
    <property type="entry name" value="UBIAD1"/>
</dbReference>
<dbReference type="GO" id="GO:0046428">
    <property type="term" value="F:1,4-dihydroxy-2-naphthoate polyprenyltransferase activity"/>
    <property type="evidence" value="ECO:0007669"/>
    <property type="project" value="UniProtKB-UniRule"/>
</dbReference>
<reference evidence="10 11" key="1">
    <citation type="submission" date="2012-05" db="EMBL/GenBank/DDBJ databases">
        <authorList>
            <person name="Weinstock G."/>
            <person name="Sodergren E."/>
            <person name="Lobos E.A."/>
            <person name="Fulton L."/>
            <person name="Fulton R."/>
            <person name="Courtney L."/>
            <person name="Fronick C."/>
            <person name="O'Laughlin M."/>
            <person name="Godfrey J."/>
            <person name="Wilson R.M."/>
            <person name="Miner T."/>
            <person name="Farmer C."/>
            <person name="Delehaunty K."/>
            <person name="Cordes M."/>
            <person name="Minx P."/>
            <person name="Tomlinson C."/>
            <person name="Chen J."/>
            <person name="Wollam A."/>
            <person name="Pepin K.H."/>
            <person name="Bhonagiri V."/>
            <person name="Zhang X."/>
            <person name="Suruliraj S."/>
            <person name="Warren W."/>
            <person name="Mitreva M."/>
            <person name="Mardis E.R."/>
            <person name="Wilson R.K."/>
        </authorList>
    </citation>
    <scope>NUCLEOTIDE SEQUENCE [LARGE SCALE GENOMIC DNA]</scope>
    <source>
        <strain evidence="10 11">F0055</strain>
    </source>
</reference>
<comment type="function">
    <text evidence="8">Conversion of 1,4-dihydroxy-2-naphthoate (DHNA) to demethylmenaquinone (DMK).</text>
</comment>
<feature type="transmembrane region" description="Helical" evidence="8">
    <location>
        <begin position="298"/>
        <end position="314"/>
    </location>
</feature>
<dbReference type="InterPro" id="IPR044878">
    <property type="entry name" value="UbiA_sf"/>
</dbReference>
<evidence type="ECO:0000313" key="11">
    <source>
        <dbReference type="Proteomes" id="UP000010433"/>
    </source>
</evidence>
<gene>
    <name evidence="8" type="primary">menA</name>
    <name evidence="10" type="ORF">HMPREF9151_00071</name>
</gene>
<feature type="transmembrane region" description="Helical" evidence="8">
    <location>
        <begin position="58"/>
        <end position="78"/>
    </location>
</feature>